<dbReference type="AlphaFoldDB" id="A0A927QYH1"/>
<proteinExistence type="predicted"/>
<keyword evidence="3" id="KW-1185">Reference proteome</keyword>
<evidence type="ECO:0000313" key="3">
    <source>
        <dbReference type="Proteomes" id="UP000649753"/>
    </source>
</evidence>
<name>A0A927QYH1_9ACTN</name>
<gene>
    <name evidence="2" type="ORF">H4W31_004848</name>
</gene>
<sequence length="412" mass="43477">MNGNLAQPSAAPLGRLLAHRGIEASALARMAEVSVLELDAVLAGSEVRPALVWRLAPALGLHAADLFVIAQLDLPDELAAATGTVSWNAGQLMSDASRLLPELRERLHDFIRSLPLVPPAGPSRPASSYPPGPATTLLRLLENRNIHPWNARLLCVVGDGPYVSNSTVKGVCHGRFALTPHYVTAFANVLGIRTGDLAALTGVGPPVETGHPPHPQRAKLAALGWDARRLTSDQLRQAMNFAHDLWQADPRTWCYMCRSYHGPERVPTEAPPDVTWQRVAARMVPVSASAGPHTVVGGTASGYEHSMVGALVAAAHLSARASASAGHASWEPTLSRQFVPSSDRDALLETLQTGSDGLREPDNFSIPAGGLLRSRLGGHVEPRMQVGIQIARASSVNAAATRSAGGASCPSS</sequence>
<dbReference type="EMBL" id="JADBEB010000001">
    <property type="protein sequence ID" value="MBE1489210.1"/>
    <property type="molecule type" value="Genomic_DNA"/>
</dbReference>
<protein>
    <recommendedName>
        <fullName evidence="1">DUF8175 domain-containing protein</fullName>
    </recommendedName>
</protein>
<dbReference type="Proteomes" id="UP000649753">
    <property type="component" value="Unassembled WGS sequence"/>
</dbReference>
<organism evidence="2 3">
    <name type="scientific">Plantactinospora soyae</name>
    <dbReference type="NCBI Taxonomy" id="1544732"/>
    <lineage>
        <taxon>Bacteria</taxon>
        <taxon>Bacillati</taxon>
        <taxon>Actinomycetota</taxon>
        <taxon>Actinomycetes</taxon>
        <taxon>Micromonosporales</taxon>
        <taxon>Micromonosporaceae</taxon>
        <taxon>Plantactinospora</taxon>
    </lineage>
</organism>
<dbReference type="RefSeq" id="WP_192768715.1">
    <property type="nucleotide sequence ID" value="NZ_JADBEB010000001.1"/>
</dbReference>
<evidence type="ECO:0000313" key="2">
    <source>
        <dbReference type="EMBL" id="MBE1489210.1"/>
    </source>
</evidence>
<comment type="caution">
    <text evidence="2">The sequence shown here is derived from an EMBL/GenBank/DDBJ whole genome shotgun (WGS) entry which is preliminary data.</text>
</comment>
<dbReference type="InterPro" id="IPR058488">
    <property type="entry name" value="DUF8175"/>
</dbReference>
<reference evidence="2" key="1">
    <citation type="submission" date="2020-10" db="EMBL/GenBank/DDBJ databases">
        <title>Sequencing the genomes of 1000 actinobacteria strains.</title>
        <authorList>
            <person name="Klenk H.-P."/>
        </authorList>
    </citation>
    <scope>NUCLEOTIDE SEQUENCE</scope>
    <source>
        <strain evidence="2">DSM 46832</strain>
    </source>
</reference>
<evidence type="ECO:0000259" key="1">
    <source>
        <dbReference type="Pfam" id="PF26526"/>
    </source>
</evidence>
<feature type="domain" description="DUF8175" evidence="1">
    <location>
        <begin position="257"/>
        <end position="355"/>
    </location>
</feature>
<accession>A0A927QYH1</accession>
<dbReference type="Pfam" id="PF26526">
    <property type="entry name" value="DUF8175"/>
    <property type="match status" value="1"/>
</dbReference>